<dbReference type="AlphaFoldDB" id="A0A0D0E2A4"/>
<dbReference type="Proteomes" id="UP000054538">
    <property type="component" value="Unassembled WGS sequence"/>
</dbReference>
<gene>
    <name evidence="2" type="ORF">PAXRUDRAFT_434831</name>
</gene>
<reference evidence="2 3" key="1">
    <citation type="submission" date="2014-04" db="EMBL/GenBank/DDBJ databases">
        <authorList>
            <consortium name="DOE Joint Genome Institute"/>
            <person name="Kuo A."/>
            <person name="Kohler A."/>
            <person name="Jargeat P."/>
            <person name="Nagy L.G."/>
            <person name="Floudas D."/>
            <person name="Copeland A."/>
            <person name="Barry K.W."/>
            <person name="Cichocki N."/>
            <person name="Veneault-Fourrey C."/>
            <person name="LaButti K."/>
            <person name="Lindquist E.A."/>
            <person name="Lipzen A."/>
            <person name="Lundell T."/>
            <person name="Morin E."/>
            <person name="Murat C."/>
            <person name="Sun H."/>
            <person name="Tunlid A."/>
            <person name="Henrissat B."/>
            <person name="Grigoriev I.V."/>
            <person name="Hibbett D.S."/>
            <person name="Martin F."/>
            <person name="Nordberg H.P."/>
            <person name="Cantor M.N."/>
            <person name="Hua S.X."/>
        </authorList>
    </citation>
    <scope>NUCLEOTIDE SEQUENCE [LARGE SCALE GENOMIC DNA]</scope>
    <source>
        <strain evidence="2 3">Ve08.2h10</strain>
    </source>
</reference>
<keyword evidence="1" id="KW-0812">Transmembrane</keyword>
<keyword evidence="3" id="KW-1185">Reference proteome</keyword>
<keyword evidence="1" id="KW-0472">Membrane</keyword>
<evidence type="ECO:0000256" key="1">
    <source>
        <dbReference type="SAM" id="Phobius"/>
    </source>
</evidence>
<name>A0A0D0E2A4_9AGAM</name>
<feature type="transmembrane region" description="Helical" evidence="1">
    <location>
        <begin position="235"/>
        <end position="252"/>
    </location>
</feature>
<accession>A0A0D0E2A4</accession>
<evidence type="ECO:0000313" key="3">
    <source>
        <dbReference type="Proteomes" id="UP000054538"/>
    </source>
</evidence>
<keyword evidence="1" id="KW-1133">Transmembrane helix</keyword>
<proteinExistence type="predicted"/>
<dbReference type="HOGENOM" id="CLU_064130_1_0_1"/>
<protein>
    <submittedName>
        <fullName evidence="2">Uncharacterized protein</fullName>
    </submittedName>
</protein>
<organism evidence="2 3">
    <name type="scientific">Paxillus rubicundulus Ve08.2h10</name>
    <dbReference type="NCBI Taxonomy" id="930991"/>
    <lineage>
        <taxon>Eukaryota</taxon>
        <taxon>Fungi</taxon>
        <taxon>Dikarya</taxon>
        <taxon>Basidiomycota</taxon>
        <taxon>Agaricomycotina</taxon>
        <taxon>Agaricomycetes</taxon>
        <taxon>Agaricomycetidae</taxon>
        <taxon>Boletales</taxon>
        <taxon>Paxilineae</taxon>
        <taxon>Paxillaceae</taxon>
        <taxon>Paxillus</taxon>
    </lineage>
</organism>
<dbReference type="InParanoid" id="A0A0D0E2A4"/>
<reference evidence="3" key="2">
    <citation type="submission" date="2015-01" db="EMBL/GenBank/DDBJ databases">
        <title>Evolutionary Origins and Diversification of the Mycorrhizal Mutualists.</title>
        <authorList>
            <consortium name="DOE Joint Genome Institute"/>
            <consortium name="Mycorrhizal Genomics Consortium"/>
            <person name="Kohler A."/>
            <person name="Kuo A."/>
            <person name="Nagy L.G."/>
            <person name="Floudas D."/>
            <person name="Copeland A."/>
            <person name="Barry K.W."/>
            <person name="Cichocki N."/>
            <person name="Veneault-Fourrey C."/>
            <person name="LaButti K."/>
            <person name="Lindquist E.A."/>
            <person name="Lipzen A."/>
            <person name="Lundell T."/>
            <person name="Morin E."/>
            <person name="Murat C."/>
            <person name="Riley R."/>
            <person name="Ohm R."/>
            <person name="Sun H."/>
            <person name="Tunlid A."/>
            <person name="Henrissat B."/>
            <person name="Grigoriev I.V."/>
            <person name="Hibbett D.S."/>
            <person name="Martin F."/>
        </authorList>
    </citation>
    <scope>NUCLEOTIDE SEQUENCE [LARGE SCALE GENOMIC DNA]</scope>
    <source>
        <strain evidence="3">Ve08.2h10</strain>
    </source>
</reference>
<sequence length="267" mass="30881">MATAYLEYRPIQNHVITPAGPPLHQPVVDKPLRDTLHDLTDTARDLAESALCREIETLCHATLAIDQAFYDIGQKLSEATKQQQQRVELYTTCCDLETRWKQHHETYKQLLRRSRHVAGKAQCAVDDFCEHFLPCLRDPSTTLSERRQLVRDQIEELEDGSNTSHDITQECMASLEPYRLRFFVDFVLVLDFGRTLDTYIVDFSRAVEGLSCGEQPGKIHTHEHRLRSTKAAMDMYVMSSIAMLTTLIRFVNQCQRRSATMFLYRRV</sequence>
<evidence type="ECO:0000313" key="2">
    <source>
        <dbReference type="EMBL" id="KIK94654.1"/>
    </source>
</evidence>
<dbReference type="EMBL" id="KN825092">
    <property type="protein sequence ID" value="KIK94654.1"/>
    <property type="molecule type" value="Genomic_DNA"/>
</dbReference>
<dbReference type="OrthoDB" id="2673102at2759"/>